<evidence type="ECO:0000313" key="3">
    <source>
        <dbReference type="EMBL" id="TWT49383.1"/>
    </source>
</evidence>
<dbReference type="Pfam" id="PF07589">
    <property type="entry name" value="PEP-CTERM"/>
    <property type="match status" value="1"/>
</dbReference>
<evidence type="ECO:0000259" key="2">
    <source>
        <dbReference type="Pfam" id="PF07589"/>
    </source>
</evidence>
<sequence length="264" mass="26963" precursor="true">MSKSIAVVAAFVLTTALVMDPASAAVVNYSTSFSDSNSPAFADGSILGQNGWSAFNAAHYIVDSGGAGLVGHTNAAGPVHVDTSADLTSELALGKTITMTLNAQFLGTYINQNNGRWMLGIGDSAATSQPLLGGGTFFNNGGTNFFMGDPVLANASKVDTGVAFDDAFHTFTTTITRTATTNEFAVGVSFDGGAVTNYTIANAGLWSGASAAYAGFRWQGNQSGNVDSFSVSSGAAAVPEPSSFALLGLIGVGIGVCKRRRKNR</sequence>
<reference evidence="3 4" key="1">
    <citation type="submission" date="2019-02" db="EMBL/GenBank/DDBJ databases">
        <title>Deep-cultivation of Planctomycetes and their phenomic and genomic characterization uncovers novel biology.</title>
        <authorList>
            <person name="Wiegand S."/>
            <person name="Jogler M."/>
            <person name="Boedeker C."/>
            <person name="Pinto D."/>
            <person name="Vollmers J."/>
            <person name="Rivas-Marin E."/>
            <person name="Kohn T."/>
            <person name="Peeters S.H."/>
            <person name="Heuer A."/>
            <person name="Rast P."/>
            <person name="Oberbeckmann S."/>
            <person name="Bunk B."/>
            <person name="Jeske O."/>
            <person name="Meyerdierks A."/>
            <person name="Storesund J.E."/>
            <person name="Kallscheuer N."/>
            <person name="Luecker S."/>
            <person name="Lage O.M."/>
            <person name="Pohl T."/>
            <person name="Merkel B.J."/>
            <person name="Hornburger P."/>
            <person name="Mueller R.-W."/>
            <person name="Bruemmer F."/>
            <person name="Labrenz M."/>
            <person name="Spormann A.M."/>
            <person name="Op Den Camp H."/>
            <person name="Overmann J."/>
            <person name="Amann R."/>
            <person name="Jetten M.S.M."/>
            <person name="Mascher T."/>
            <person name="Medema M.H."/>
            <person name="Devos D.P."/>
            <person name="Kaster A.-K."/>
            <person name="Ovreas L."/>
            <person name="Rohde M."/>
            <person name="Galperin M.Y."/>
            <person name="Jogler C."/>
        </authorList>
    </citation>
    <scope>NUCLEOTIDE SEQUENCE [LARGE SCALE GENOMIC DNA]</scope>
    <source>
        <strain evidence="3 4">Pla22</strain>
    </source>
</reference>
<gene>
    <name evidence="3" type="ORF">Pla22_45790</name>
</gene>
<evidence type="ECO:0000256" key="1">
    <source>
        <dbReference type="SAM" id="SignalP"/>
    </source>
</evidence>
<feature type="chain" id="PRO_5022676415" description="Ice-binding protein C-terminal domain-containing protein" evidence="1">
    <location>
        <begin position="25"/>
        <end position="264"/>
    </location>
</feature>
<protein>
    <recommendedName>
        <fullName evidence="2">Ice-binding protein C-terminal domain-containing protein</fullName>
    </recommendedName>
</protein>
<dbReference type="EMBL" id="SJPI01000003">
    <property type="protein sequence ID" value="TWT49383.1"/>
    <property type="molecule type" value="Genomic_DNA"/>
</dbReference>
<keyword evidence="4" id="KW-1185">Reference proteome</keyword>
<dbReference type="AlphaFoldDB" id="A0A5C5WHA6"/>
<name>A0A5C5WHA6_9BACT</name>
<dbReference type="RefSeq" id="WP_165440784.1">
    <property type="nucleotide sequence ID" value="NZ_SJPI01000003.1"/>
</dbReference>
<feature type="domain" description="Ice-binding protein C-terminal" evidence="2">
    <location>
        <begin position="237"/>
        <end position="261"/>
    </location>
</feature>
<dbReference type="InterPro" id="IPR013424">
    <property type="entry name" value="Ice-binding_C"/>
</dbReference>
<organism evidence="3 4">
    <name type="scientific">Rubripirellula amarantea</name>
    <dbReference type="NCBI Taxonomy" id="2527999"/>
    <lineage>
        <taxon>Bacteria</taxon>
        <taxon>Pseudomonadati</taxon>
        <taxon>Planctomycetota</taxon>
        <taxon>Planctomycetia</taxon>
        <taxon>Pirellulales</taxon>
        <taxon>Pirellulaceae</taxon>
        <taxon>Rubripirellula</taxon>
    </lineage>
</organism>
<feature type="signal peptide" evidence="1">
    <location>
        <begin position="1"/>
        <end position="24"/>
    </location>
</feature>
<dbReference type="NCBIfam" id="TIGR02595">
    <property type="entry name" value="PEP_CTERM"/>
    <property type="match status" value="1"/>
</dbReference>
<accession>A0A5C5WHA6</accession>
<comment type="caution">
    <text evidence="3">The sequence shown here is derived from an EMBL/GenBank/DDBJ whole genome shotgun (WGS) entry which is preliminary data.</text>
</comment>
<dbReference type="Proteomes" id="UP000316598">
    <property type="component" value="Unassembled WGS sequence"/>
</dbReference>
<evidence type="ECO:0000313" key="4">
    <source>
        <dbReference type="Proteomes" id="UP000316598"/>
    </source>
</evidence>
<keyword evidence="1" id="KW-0732">Signal</keyword>
<proteinExistence type="predicted"/>